<keyword evidence="5" id="KW-1185">Reference proteome</keyword>
<sequence>MVHNGRRRALCLLILLGLLGLWSCTQDDGPVTVDFSKTRPVTDPAPSSSSDLLRVAVSAMVSPTETFHHYREFLRYLGSRTNRRVELVQRKTYGEVNELFARNEIHVGLVCSGPYVLGARRGIMELLVTPQISGSHEYRAYLIVPKDSPYRTLEDLRGRTFAFTDPDSHTGRWVPTSWVLRLGERPEDYFSKIIFTYSHDNSILAVAKGLVDGASVDSLIWDYYQAKDSRWTSKTRIIRRSQPFGIPPVVVSPALDPAVKETLRTVLLTMNEDPQGKAILDELHIDRFVPPQADWYESVEALQATLQNPTKGKDAAP</sequence>
<dbReference type="NCBIfam" id="TIGR01098">
    <property type="entry name" value="3A0109s03R"/>
    <property type="match status" value="1"/>
</dbReference>
<gene>
    <name evidence="4" type="ORF">SAMN02745206_00414</name>
</gene>
<organism evidence="4 5">
    <name type="scientific">Desulfacinum infernum DSM 9756</name>
    <dbReference type="NCBI Taxonomy" id="1121391"/>
    <lineage>
        <taxon>Bacteria</taxon>
        <taxon>Pseudomonadati</taxon>
        <taxon>Thermodesulfobacteriota</taxon>
        <taxon>Syntrophobacteria</taxon>
        <taxon>Syntrophobacterales</taxon>
        <taxon>Syntrophobacteraceae</taxon>
        <taxon>Desulfacinum</taxon>
    </lineage>
</organism>
<accession>A0A1M4TYX8</accession>
<dbReference type="Gene3D" id="3.40.190.10">
    <property type="entry name" value="Periplasmic binding protein-like II"/>
    <property type="match status" value="2"/>
</dbReference>
<dbReference type="RefSeq" id="WP_073036473.1">
    <property type="nucleotide sequence ID" value="NZ_FQVB01000004.1"/>
</dbReference>
<dbReference type="CDD" id="cd13571">
    <property type="entry name" value="PBP2_PnhD_1"/>
    <property type="match status" value="1"/>
</dbReference>
<proteinExistence type="inferred from homology"/>
<dbReference type="Pfam" id="PF12974">
    <property type="entry name" value="Phosphonate-bd"/>
    <property type="match status" value="1"/>
</dbReference>
<evidence type="ECO:0000313" key="4">
    <source>
        <dbReference type="EMBL" id="SHE49573.1"/>
    </source>
</evidence>
<name>A0A1M4TYX8_9BACT</name>
<comment type="similarity">
    <text evidence="1">Belongs to the phosphate/phosphite/phosphonate binding protein family.</text>
</comment>
<feature type="signal peptide" evidence="3">
    <location>
        <begin position="1"/>
        <end position="27"/>
    </location>
</feature>
<dbReference type="PANTHER" id="PTHR35841">
    <property type="entry name" value="PHOSPHONATES-BINDING PERIPLASMIC PROTEIN"/>
    <property type="match status" value="1"/>
</dbReference>
<dbReference type="EMBL" id="FQVB01000004">
    <property type="protein sequence ID" value="SHE49573.1"/>
    <property type="molecule type" value="Genomic_DNA"/>
</dbReference>
<dbReference type="AlphaFoldDB" id="A0A1M4TYX8"/>
<dbReference type="InterPro" id="IPR005770">
    <property type="entry name" value="PhnD"/>
</dbReference>
<evidence type="ECO:0000256" key="2">
    <source>
        <dbReference type="ARBA" id="ARBA00022729"/>
    </source>
</evidence>
<protein>
    <submittedName>
        <fullName evidence="4">Phosphonate transport system substrate-binding protein</fullName>
    </submittedName>
</protein>
<reference evidence="5" key="1">
    <citation type="submission" date="2016-11" db="EMBL/GenBank/DDBJ databases">
        <authorList>
            <person name="Varghese N."/>
            <person name="Submissions S."/>
        </authorList>
    </citation>
    <scope>NUCLEOTIDE SEQUENCE [LARGE SCALE GENOMIC DNA]</scope>
    <source>
        <strain evidence="5">DSM 9756</strain>
    </source>
</reference>
<dbReference type="SUPFAM" id="SSF53850">
    <property type="entry name" value="Periplasmic binding protein-like II"/>
    <property type="match status" value="1"/>
</dbReference>
<dbReference type="PANTHER" id="PTHR35841:SF1">
    <property type="entry name" value="PHOSPHONATES-BINDING PERIPLASMIC PROTEIN"/>
    <property type="match status" value="1"/>
</dbReference>
<dbReference type="Proteomes" id="UP000184076">
    <property type="component" value="Unassembled WGS sequence"/>
</dbReference>
<keyword evidence="2 3" id="KW-0732">Signal</keyword>
<evidence type="ECO:0000256" key="1">
    <source>
        <dbReference type="ARBA" id="ARBA00007162"/>
    </source>
</evidence>
<dbReference type="STRING" id="1121391.SAMN02745206_00414"/>
<feature type="chain" id="PRO_5012974031" evidence="3">
    <location>
        <begin position="28"/>
        <end position="317"/>
    </location>
</feature>
<dbReference type="GO" id="GO:0043190">
    <property type="term" value="C:ATP-binding cassette (ABC) transporter complex"/>
    <property type="evidence" value="ECO:0007669"/>
    <property type="project" value="InterPro"/>
</dbReference>
<evidence type="ECO:0000256" key="3">
    <source>
        <dbReference type="SAM" id="SignalP"/>
    </source>
</evidence>
<dbReference type="OrthoDB" id="527737at2"/>
<dbReference type="GO" id="GO:0055085">
    <property type="term" value="P:transmembrane transport"/>
    <property type="evidence" value="ECO:0007669"/>
    <property type="project" value="InterPro"/>
</dbReference>
<evidence type="ECO:0000313" key="5">
    <source>
        <dbReference type="Proteomes" id="UP000184076"/>
    </source>
</evidence>